<feature type="compositionally biased region" description="Low complexity" evidence="1">
    <location>
        <begin position="267"/>
        <end position="296"/>
    </location>
</feature>
<dbReference type="Proteomes" id="UP000322000">
    <property type="component" value="Chromosome 6"/>
</dbReference>
<evidence type="ECO:0000313" key="2">
    <source>
        <dbReference type="Proteomes" id="UP000322000"/>
    </source>
</evidence>
<dbReference type="KEGG" id="tnl:113494897"/>
<gene>
    <name evidence="3" type="primary">LOC113494897</name>
</gene>
<feature type="compositionally biased region" description="Low complexity" evidence="1">
    <location>
        <begin position="247"/>
        <end position="259"/>
    </location>
</feature>
<feature type="compositionally biased region" description="Low complexity" evidence="1">
    <location>
        <begin position="341"/>
        <end position="352"/>
    </location>
</feature>
<accession>A0A7E5VLP3</accession>
<protein>
    <submittedName>
        <fullName evidence="3">C-type lectin domain-containing protein 180-like isoform X1</fullName>
    </submittedName>
</protein>
<feature type="region of interest" description="Disordered" evidence="1">
    <location>
        <begin position="247"/>
        <end position="375"/>
    </location>
</feature>
<name>A0A7E5VLP3_TRINI</name>
<proteinExistence type="predicted"/>
<dbReference type="RefSeq" id="XP_026729214.1">
    <property type="nucleotide sequence ID" value="XM_026873413.1"/>
</dbReference>
<evidence type="ECO:0000256" key="1">
    <source>
        <dbReference type="SAM" id="MobiDB-lite"/>
    </source>
</evidence>
<dbReference type="InParanoid" id="A0A7E5VLP3"/>
<sequence length="426" mass="47244">MGSVKTWSTKEEVLKDLAKASGRRIGNLDDGYLVVGDGPPPIIVEDDDFEMRLMFGDTAATGRKSMPSGNDSPDLLGIQQMLQMVKDYSDEEEETVKDTQSSDCVISITKVSNLNPCVEEFRPKNIKSDRLTSHSPGNNVSNNPNVVTQGNDKKTEEADNSKNDSNVKIDHKSIDVNANSANKDEYEEIATKLKNKISDAAKSDTFELKKQKNVAIATLLRLYANNKSPSNEVDSSIKLIKPDFFKSSHPLSSSATSTPEPKDDTQSTPAGSSASRSSTPAQTPSENNSSESNTTKPKVKLDPEMRSSIEKVSKWLEEPTKKKSKPVYLNPIAFKRKEITPPSSSPSMSETKPSPKRNITNDKQQYKPSDFASDLGKKYMERSKILEAKQNEVTWSNLDKVLKQKDMLIKKRLQETQSQNNDTSLE</sequence>
<dbReference type="AlphaFoldDB" id="A0A7E5VLP3"/>
<keyword evidence="2" id="KW-1185">Reference proteome</keyword>
<feature type="region of interest" description="Disordered" evidence="1">
    <location>
        <begin position="125"/>
        <end position="184"/>
    </location>
</feature>
<evidence type="ECO:0000313" key="3">
    <source>
        <dbReference type="RefSeq" id="XP_026729214.1"/>
    </source>
</evidence>
<dbReference type="GeneID" id="113494897"/>
<reference evidence="3" key="1">
    <citation type="submission" date="2025-08" db="UniProtKB">
        <authorList>
            <consortium name="RefSeq"/>
        </authorList>
    </citation>
    <scope>IDENTIFICATION</scope>
</reference>
<dbReference type="OrthoDB" id="7492839at2759"/>
<organism evidence="2 3">
    <name type="scientific">Trichoplusia ni</name>
    <name type="common">Cabbage looper</name>
    <dbReference type="NCBI Taxonomy" id="7111"/>
    <lineage>
        <taxon>Eukaryota</taxon>
        <taxon>Metazoa</taxon>
        <taxon>Ecdysozoa</taxon>
        <taxon>Arthropoda</taxon>
        <taxon>Hexapoda</taxon>
        <taxon>Insecta</taxon>
        <taxon>Pterygota</taxon>
        <taxon>Neoptera</taxon>
        <taxon>Endopterygota</taxon>
        <taxon>Lepidoptera</taxon>
        <taxon>Glossata</taxon>
        <taxon>Ditrysia</taxon>
        <taxon>Noctuoidea</taxon>
        <taxon>Noctuidae</taxon>
        <taxon>Plusiinae</taxon>
        <taxon>Trichoplusia</taxon>
    </lineage>
</organism>
<feature type="compositionally biased region" description="Polar residues" evidence="1">
    <location>
        <begin position="357"/>
        <end position="367"/>
    </location>
</feature>
<feature type="compositionally biased region" description="Low complexity" evidence="1">
    <location>
        <begin position="135"/>
        <end position="147"/>
    </location>
</feature>
<feature type="compositionally biased region" description="Basic and acidic residues" evidence="1">
    <location>
        <begin position="299"/>
        <end position="321"/>
    </location>
</feature>
<feature type="compositionally biased region" description="Basic and acidic residues" evidence="1">
    <location>
        <begin position="151"/>
        <end position="174"/>
    </location>
</feature>